<evidence type="ECO:0000256" key="2">
    <source>
        <dbReference type="ARBA" id="ARBA00023125"/>
    </source>
</evidence>
<keyword evidence="1" id="KW-0805">Transcription regulation</keyword>
<dbReference type="InterPro" id="IPR018356">
    <property type="entry name" value="Tscrpt_reg_HTH_DeoR_CS"/>
</dbReference>
<dbReference type="PROSITE" id="PS52050">
    <property type="entry name" value="WYL"/>
    <property type="match status" value="1"/>
</dbReference>
<evidence type="ECO:0000259" key="4">
    <source>
        <dbReference type="PROSITE" id="PS51000"/>
    </source>
</evidence>
<dbReference type="PANTHER" id="PTHR34580:SF3">
    <property type="entry name" value="PROTEIN PAFB"/>
    <property type="match status" value="1"/>
</dbReference>
<dbReference type="GO" id="GO:0003700">
    <property type="term" value="F:DNA-binding transcription factor activity"/>
    <property type="evidence" value="ECO:0007669"/>
    <property type="project" value="InterPro"/>
</dbReference>
<evidence type="ECO:0000256" key="3">
    <source>
        <dbReference type="ARBA" id="ARBA00023163"/>
    </source>
</evidence>
<dbReference type="AlphaFoldDB" id="A0A941E2Y6"/>
<dbReference type="InterPro" id="IPR036388">
    <property type="entry name" value="WH-like_DNA-bd_sf"/>
</dbReference>
<keyword evidence="6" id="KW-1185">Reference proteome</keyword>
<gene>
    <name evidence="5" type="ORF">KDK95_02775</name>
</gene>
<dbReference type="PROSITE" id="PS51000">
    <property type="entry name" value="HTH_DEOR_2"/>
    <property type="match status" value="1"/>
</dbReference>
<dbReference type="Pfam" id="PF25583">
    <property type="entry name" value="WCX"/>
    <property type="match status" value="1"/>
</dbReference>
<dbReference type="RefSeq" id="WP_212516373.1">
    <property type="nucleotide sequence ID" value="NZ_JAGSOH010000004.1"/>
</dbReference>
<dbReference type="Gene3D" id="1.10.10.10">
    <property type="entry name" value="Winged helix-like DNA-binding domain superfamily/Winged helix DNA-binding domain"/>
    <property type="match status" value="1"/>
</dbReference>
<dbReference type="SUPFAM" id="SSF46785">
    <property type="entry name" value="Winged helix' DNA-binding domain"/>
    <property type="match status" value="1"/>
</dbReference>
<organism evidence="5 6">
    <name type="scientific">Actinospica acidithermotolerans</name>
    <dbReference type="NCBI Taxonomy" id="2828514"/>
    <lineage>
        <taxon>Bacteria</taxon>
        <taxon>Bacillati</taxon>
        <taxon>Actinomycetota</taxon>
        <taxon>Actinomycetes</taxon>
        <taxon>Catenulisporales</taxon>
        <taxon>Actinospicaceae</taxon>
        <taxon>Actinospica</taxon>
    </lineage>
</organism>
<dbReference type="InterPro" id="IPR026881">
    <property type="entry name" value="WYL_dom"/>
</dbReference>
<dbReference type="PIRSF" id="PIRSF016838">
    <property type="entry name" value="PafC"/>
    <property type="match status" value="1"/>
</dbReference>
<comment type="caution">
    <text evidence="5">The sequence shown here is derived from an EMBL/GenBank/DDBJ whole genome shotgun (WGS) entry which is preliminary data.</text>
</comment>
<dbReference type="InterPro" id="IPR001034">
    <property type="entry name" value="DeoR_HTH"/>
</dbReference>
<keyword evidence="3" id="KW-0804">Transcription</keyword>
<dbReference type="Pfam" id="PF13280">
    <property type="entry name" value="WYL"/>
    <property type="match status" value="1"/>
</dbReference>
<sequence>MLETSARLLRLLSLLQTPREWTGPQLAERLGVSTRTVRNDVERLRNLGYPVDATRGAVGGYRLGAGAQLPPLLLDDEEAVAVAVGLRTAASGSISGIEETSLRALAKVEKVLPSRLRRRVNALQTYVASVSTNENSPRVDAGVLTELTAACRDHELVRFDYEDRGKSGSRRIAEPYGLVNWGRRWYLVAWDRDREDWRTFRVDRMTPKFPAGPKFPPRELPDEDLARYVSERVSAAPKRVTANITVHAPAAVVAERIPGYVGTIQSIDPDTCVLSSGNDDADMFAVYLGMIGYDFTVTSPPELVDAVRRLGRRYAKAADG</sequence>
<dbReference type="PANTHER" id="PTHR34580">
    <property type="match status" value="1"/>
</dbReference>
<dbReference type="EMBL" id="JAGSOH010000004">
    <property type="protein sequence ID" value="MBR7825215.1"/>
    <property type="molecule type" value="Genomic_DNA"/>
</dbReference>
<reference evidence="5" key="1">
    <citation type="submission" date="2021-04" db="EMBL/GenBank/DDBJ databases">
        <title>Genome based classification of Actinospica acidithermotolerans sp. nov., an actinobacterium isolated from an Indonesian hot spring.</title>
        <authorList>
            <person name="Kusuma A.B."/>
            <person name="Putra K.E."/>
            <person name="Nafisah S."/>
            <person name="Loh J."/>
            <person name="Nouioui I."/>
            <person name="Goodfellow M."/>
        </authorList>
    </citation>
    <scope>NUCLEOTIDE SEQUENCE</scope>
    <source>
        <strain evidence="5">MGRD01-02</strain>
    </source>
</reference>
<dbReference type="PROSITE" id="PS00894">
    <property type="entry name" value="HTH_DEOR_1"/>
    <property type="match status" value="1"/>
</dbReference>
<feature type="domain" description="HTH deoR-type" evidence="4">
    <location>
        <begin position="4"/>
        <end position="59"/>
    </location>
</feature>
<dbReference type="Proteomes" id="UP000676325">
    <property type="component" value="Unassembled WGS sequence"/>
</dbReference>
<protein>
    <submittedName>
        <fullName evidence="5">YafY family transcriptional regulator</fullName>
    </submittedName>
</protein>
<evidence type="ECO:0000313" key="5">
    <source>
        <dbReference type="EMBL" id="MBR7825215.1"/>
    </source>
</evidence>
<accession>A0A941E2Y6</accession>
<name>A0A941E2Y6_9ACTN</name>
<dbReference type="InterPro" id="IPR036390">
    <property type="entry name" value="WH_DNA-bd_sf"/>
</dbReference>
<proteinExistence type="predicted"/>
<dbReference type="InterPro" id="IPR028349">
    <property type="entry name" value="PafC-like"/>
</dbReference>
<dbReference type="InterPro" id="IPR057727">
    <property type="entry name" value="WCX_dom"/>
</dbReference>
<evidence type="ECO:0000313" key="6">
    <source>
        <dbReference type="Proteomes" id="UP000676325"/>
    </source>
</evidence>
<dbReference type="Pfam" id="PF08279">
    <property type="entry name" value="HTH_11"/>
    <property type="match status" value="1"/>
</dbReference>
<dbReference type="InterPro" id="IPR051534">
    <property type="entry name" value="CBASS_pafABC_assoc_protein"/>
</dbReference>
<dbReference type="GO" id="GO:0003677">
    <property type="term" value="F:DNA binding"/>
    <property type="evidence" value="ECO:0007669"/>
    <property type="project" value="UniProtKB-KW"/>
</dbReference>
<evidence type="ECO:0000256" key="1">
    <source>
        <dbReference type="ARBA" id="ARBA00023015"/>
    </source>
</evidence>
<dbReference type="InterPro" id="IPR013196">
    <property type="entry name" value="HTH_11"/>
</dbReference>
<keyword evidence="2" id="KW-0238">DNA-binding</keyword>